<proteinExistence type="predicted"/>
<dbReference type="AlphaFoldDB" id="A0AB40CMJ2"/>
<name>A0AB40CMJ2_DIOCR</name>
<dbReference type="Pfam" id="PF07727">
    <property type="entry name" value="RVT_2"/>
    <property type="match status" value="1"/>
</dbReference>
<evidence type="ECO:0000313" key="3">
    <source>
        <dbReference type="RefSeq" id="XP_039141218.1"/>
    </source>
</evidence>
<evidence type="ECO:0000313" key="2">
    <source>
        <dbReference type="Proteomes" id="UP001515500"/>
    </source>
</evidence>
<dbReference type="GeneID" id="120278498"/>
<organism evidence="2 3">
    <name type="scientific">Dioscorea cayennensis subsp. rotundata</name>
    <name type="common">White Guinea yam</name>
    <name type="synonym">Dioscorea rotundata</name>
    <dbReference type="NCBI Taxonomy" id="55577"/>
    <lineage>
        <taxon>Eukaryota</taxon>
        <taxon>Viridiplantae</taxon>
        <taxon>Streptophyta</taxon>
        <taxon>Embryophyta</taxon>
        <taxon>Tracheophyta</taxon>
        <taxon>Spermatophyta</taxon>
        <taxon>Magnoliopsida</taxon>
        <taxon>Liliopsida</taxon>
        <taxon>Dioscoreales</taxon>
        <taxon>Dioscoreaceae</taxon>
        <taxon>Dioscorea</taxon>
    </lineage>
</organism>
<sequence>MYVDGIILSSDNVQEIQETKQHLQKTLVTKDLGPLHYFLGIEVAKIKKGVVLSQKKYVLDLLRETGILEAKPTSIPMDPKVHLNEKSTDLIDARQYRALVGKLLNVTITRPDISGCRKDKSVHKKAYKAHWDPAMMVLRYL</sequence>
<reference evidence="3" key="1">
    <citation type="submission" date="2025-08" db="UniProtKB">
        <authorList>
            <consortium name="RefSeq"/>
        </authorList>
    </citation>
    <scope>IDENTIFICATION</scope>
</reference>
<evidence type="ECO:0000259" key="1">
    <source>
        <dbReference type="Pfam" id="PF07727"/>
    </source>
</evidence>
<protein>
    <submittedName>
        <fullName evidence="3">Uncharacterized mitochondrial protein AtMg00810-like</fullName>
    </submittedName>
</protein>
<gene>
    <name evidence="3" type="primary">LOC120278498</name>
</gene>
<accession>A0AB40CMJ2</accession>
<feature type="domain" description="Reverse transcriptase Ty1/copia-type" evidence="1">
    <location>
        <begin position="1"/>
        <end position="77"/>
    </location>
</feature>
<dbReference type="Proteomes" id="UP001515500">
    <property type="component" value="Chromosome 16"/>
</dbReference>
<keyword evidence="2" id="KW-1185">Reference proteome</keyword>
<dbReference type="RefSeq" id="XP_039141218.1">
    <property type="nucleotide sequence ID" value="XM_039285284.1"/>
</dbReference>
<dbReference type="InterPro" id="IPR013103">
    <property type="entry name" value="RVT_2"/>
</dbReference>